<keyword evidence="4" id="KW-1185">Reference proteome</keyword>
<proteinExistence type="predicted"/>
<feature type="compositionally biased region" description="Polar residues" evidence="1">
    <location>
        <begin position="132"/>
        <end position="153"/>
    </location>
</feature>
<feature type="non-terminal residue" evidence="3">
    <location>
        <position position="197"/>
    </location>
</feature>
<dbReference type="PhylomeDB" id="A7T8G1"/>
<dbReference type="AlphaFoldDB" id="A7T8G1"/>
<accession>A7T8G1</accession>
<dbReference type="PANTHER" id="PTHR36144">
    <property type="entry name" value="S-ANTIGEN PROTEIN"/>
    <property type="match status" value="1"/>
</dbReference>
<organism evidence="3 4">
    <name type="scientific">Nematostella vectensis</name>
    <name type="common">Starlet sea anemone</name>
    <dbReference type="NCBI Taxonomy" id="45351"/>
    <lineage>
        <taxon>Eukaryota</taxon>
        <taxon>Metazoa</taxon>
        <taxon>Cnidaria</taxon>
        <taxon>Anthozoa</taxon>
        <taxon>Hexacorallia</taxon>
        <taxon>Actiniaria</taxon>
        <taxon>Edwardsiidae</taxon>
        <taxon>Nematostella</taxon>
    </lineage>
</organism>
<evidence type="ECO:0000313" key="3">
    <source>
        <dbReference type="EMBL" id="EDO27726.1"/>
    </source>
</evidence>
<gene>
    <name evidence="3" type="ORF">NEMVEDRAFT_v1g223786</name>
</gene>
<dbReference type="HOGENOM" id="CLU_1387351_0_0_1"/>
<keyword evidence="2" id="KW-1133">Transmembrane helix</keyword>
<name>A7T8G1_NEMVE</name>
<feature type="transmembrane region" description="Helical" evidence="2">
    <location>
        <begin position="180"/>
        <end position="196"/>
    </location>
</feature>
<reference evidence="3 4" key="1">
    <citation type="journal article" date="2007" name="Science">
        <title>Sea anemone genome reveals ancestral eumetazoan gene repertoire and genomic organization.</title>
        <authorList>
            <person name="Putnam N.H."/>
            <person name="Srivastava M."/>
            <person name="Hellsten U."/>
            <person name="Dirks B."/>
            <person name="Chapman J."/>
            <person name="Salamov A."/>
            <person name="Terry A."/>
            <person name="Shapiro H."/>
            <person name="Lindquist E."/>
            <person name="Kapitonov V.V."/>
            <person name="Jurka J."/>
            <person name="Genikhovich G."/>
            <person name="Grigoriev I.V."/>
            <person name="Lucas S.M."/>
            <person name="Steele R.E."/>
            <person name="Finnerty J.R."/>
            <person name="Technau U."/>
            <person name="Martindale M.Q."/>
            <person name="Rokhsar D.S."/>
        </authorList>
    </citation>
    <scope>NUCLEOTIDE SEQUENCE [LARGE SCALE GENOMIC DNA]</scope>
    <source>
        <strain evidence="4">CH2 X CH6</strain>
    </source>
</reference>
<dbReference type="InterPro" id="IPR053118">
    <property type="entry name" value="HPI-Adhesin/Ser-rich"/>
</dbReference>
<evidence type="ECO:0000256" key="2">
    <source>
        <dbReference type="SAM" id="Phobius"/>
    </source>
</evidence>
<keyword evidence="2" id="KW-0472">Membrane</keyword>
<dbReference type="Proteomes" id="UP000001593">
    <property type="component" value="Unassembled WGS sequence"/>
</dbReference>
<dbReference type="EMBL" id="DS472683">
    <property type="protein sequence ID" value="EDO27726.1"/>
    <property type="molecule type" value="Genomic_DNA"/>
</dbReference>
<feature type="region of interest" description="Disordered" evidence="1">
    <location>
        <begin position="129"/>
        <end position="153"/>
    </location>
</feature>
<dbReference type="PANTHER" id="PTHR36144:SF5">
    <property type="entry name" value="G PROTEIN-COUPLED RECEPTOR GPR1 C-TERMINAL DOMAIN-CONTAINING PROTEIN"/>
    <property type="match status" value="1"/>
</dbReference>
<evidence type="ECO:0000313" key="4">
    <source>
        <dbReference type="Proteomes" id="UP000001593"/>
    </source>
</evidence>
<feature type="region of interest" description="Disordered" evidence="1">
    <location>
        <begin position="1"/>
        <end position="29"/>
    </location>
</feature>
<dbReference type="InParanoid" id="A7T8G1"/>
<keyword evidence="2" id="KW-0812">Transmembrane</keyword>
<feature type="transmembrane region" description="Helical" evidence="2">
    <location>
        <begin position="89"/>
        <end position="111"/>
    </location>
</feature>
<evidence type="ECO:0000256" key="1">
    <source>
        <dbReference type="SAM" id="MobiDB-lite"/>
    </source>
</evidence>
<protein>
    <submittedName>
        <fullName evidence="3">Uncharacterized protein</fullName>
    </submittedName>
</protein>
<sequence>MNGNKRTKVLDNTQTRHTSGVGNMNGNKRTKVLDNTQTRHTSGVGNMNNGNKRTKRLILFLSIAAFLNAVAMFMGVLHPKPGAQCIFQAWWLSFFDYALLLWVCCITFNLYRNAINKVRTEHFENNKRTKVPDNTQTRHTSGVGNMNNGNKRTKVLDNTQSRHTSGVGNMNNGNKRTKRLILFLSIAAFLNAVAMFM</sequence>
<feature type="transmembrane region" description="Helical" evidence="2">
    <location>
        <begin position="57"/>
        <end position="77"/>
    </location>
</feature>
<dbReference type="Gene3D" id="1.20.1070.10">
    <property type="entry name" value="Rhodopsin 7-helix transmembrane proteins"/>
    <property type="match status" value="1"/>
</dbReference>